<protein>
    <submittedName>
        <fullName evidence="4">Metallophosphoesterase</fullName>
    </submittedName>
</protein>
<dbReference type="PANTHER" id="PTHR31302:SF31">
    <property type="entry name" value="PHOSPHODIESTERASE YAEI"/>
    <property type="match status" value="1"/>
</dbReference>
<dbReference type="EMBL" id="JBHSWD010000001">
    <property type="protein sequence ID" value="MFC6591898.1"/>
    <property type="molecule type" value="Genomic_DNA"/>
</dbReference>
<evidence type="ECO:0000313" key="5">
    <source>
        <dbReference type="Proteomes" id="UP001596297"/>
    </source>
</evidence>
<dbReference type="Pfam" id="PF00149">
    <property type="entry name" value="Metallophos"/>
    <property type="match status" value="1"/>
</dbReference>
<proteinExistence type="predicted"/>
<dbReference type="Proteomes" id="UP001596297">
    <property type="component" value="Unassembled WGS sequence"/>
</dbReference>
<evidence type="ECO:0000259" key="3">
    <source>
        <dbReference type="Pfam" id="PF00149"/>
    </source>
</evidence>
<dbReference type="PANTHER" id="PTHR31302">
    <property type="entry name" value="TRANSMEMBRANE PROTEIN WITH METALLOPHOSPHOESTERASE DOMAIN-RELATED"/>
    <property type="match status" value="1"/>
</dbReference>
<feature type="domain" description="Calcineurin-like phosphoesterase" evidence="3">
    <location>
        <begin position="15"/>
        <end position="191"/>
    </location>
</feature>
<accession>A0ABW1YC91</accession>
<dbReference type="InterPro" id="IPR029052">
    <property type="entry name" value="Metallo-depent_PP-like"/>
</dbReference>
<keyword evidence="2" id="KW-0378">Hydrolase</keyword>
<sequence length="254" mass="27436">MSRQQMTLPGLRRPLRLVFLTDLHYGLYLGAAQVAHWVDLTLAERPDLVLLGGDFVDVHAGETPQLLLQELSRLRAPLGVLGVWGNHDYGSFGRYSSRWRGAAHPDWTRNREALAQALAGAGVDILRNQAHEVRDDLWLVGTDDLWWGDAPDLAALLAGAGERATLLLTHNPDLVMSLPAPVGLALAGHTHGGQVRIPGIGALKVPVQYRQLTQGWAKAAHGTSTYVSRGLGVSALPLRFACPAEITVLTLLPA</sequence>
<dbReference type="CDD" id="cd07385">
    <property type="entry name" value="MPP_YkuE_C"/>
    <property type="match status" value="1"/>
</dbReference>
<name>A0ABW1YC91_9DEIO</name>
<gene>
    <name evidence="4" type="ORF">ACFP81_07690</name>
</gene>
<reference evidence="5" key="1">
    <citation type="journal article" date="2019" name="Int. J. Syst. Evol. Microbiol.">
        <title>The Global Catalogue of Microorganisms (GCM) 10K type strain sequencing project: providing services to taxonomists for standard genome sequencing and annotation.</title>
        <authorList>
            <consortium name="The Broad Institute Genomics Platform"/>
            <consortium name="The Broad Institute Genome Sequencing Center for Infectious Disease"/>
            <person name="Wu L."/>
            <person name="Ma J."/>
        </authorList>
    </citation>
    <scope>NUCLEOTIDE SEQUENCE [LARGE SCALE GENOMIC DNA]</scope>
    <source>
        <strain evidence="5">CGMCC 1.15772</strain>
    </source>
</reference>
<dbReference type="Gene3D" id="3.60.21.10">
    <property type="match status" value="1"/>
</dbReference>
<evidence type="ECO:0000256" key="1">
    <source>
        <dbReference type="ARBA" id="ARBA00022723"/>
    </source>
</evidence>
<dbReference type="InterPro" id="IPR051158">
    <property type="entry name" value="Metallophosphoesterase_sf"/>
</dbReference>
<dbReference type="InterPro" id="IPR004843">
    <property type="entry name" value="Calcineurin-like_PHP"/>
</dbReference>
<comment type="caution">
    <text evidence="4">The sequence shown here is derived from an EMBL/GenBank/DDBJ whole genome shotgun (WGS) entry which is preliminary data.</text>
</comment>
<evidence type="ECO:0000313" key="4">
    <source>
        <dbReference type="EMBL" id="MFC6591898.1"/>
    </source>
</evidence>
<keyword evidence="5" id="KW-1185">Reference proteome</keyword>
<dbReference type="RefSeq" id="WP_380082913.1">
    <property type="nucleotide sequence ID" value="NZ_JBHSWD010000001.1"/>
</dbReference>
<evidence type="ECO:0000256" key="2">
    <source>
        <dbReference type="ARBA" id="ARBA00022801"/>
    </source>
</evidence>
<organism evidence="4 5">
    <name type="scientific">Deinococcus lacus</name>
    <dbReference type="NCBI Taxonomy" id="392561"/>
    <lineage>
        <taxon>Bacteria</taxon>
        <taxon>Thermotogati</taxon>
        <taxon>Deinococcota</taxon>
        <taxon>Deinococci</taxon>
        <taxon>Deinococcales</taxon>
        <taxon>Deinococcaceae</taxon>
        <taxon>Deinococcus</taxon>
    </lineage>
</organism>
<keyword evidence="1" id="KW-0479">Metal-binding</keyword>
<dbReference type="SUPFAM" id="SSF56300">
    <property type="entry name" value="Metallo-dependent phosphatases"/>
    <property type="match status" value="1"/>
</dbReference>